<evidence type="ECO:0000256" key="7">
    <source>
        <dbReference type="SAM" id="SignalP"/>
    </source>
</evidence>
<dbReference type="KEGG" id="qsa:O6P43_001090"/>
<protein>
    <submittedName>
        <fullName evidence="10">Protein trichome birefringence-like</fullName>
    </submittedName>
</protein>
<evidence type="ECO:0000259" key="8">
    <source>
        <dbReference type="Pfam" id="PF13839"/>
    </source>
</evidence>
<feature type="chain" id="PRO_5042041495" evidence="7">
    <location>
        <begin position="29"/>
        <end position="366"/>
    </location>
</feature>
<evidence type="ECO:0000256" key="2">
    <source>
        <dbReference type="ARBA" id="ARBA00007727"/>
    </source>
</evidence>
<keyword evidence="5" id="KW-1133">Transmembrane helix</keyword>
<dbReference type="InterPro" id="IPR029962">
    <property type="entry name" value="TBL"/>
</dbReference>
<evidence type="ECO:0000256" key="1">
    <source>
        <dbReference type="ARBA" id="ARBA00004167"/>
    </source>
</evidence>
<dbReference type="InterPro" id="IPR026057">
    <property type="entry name" value="TBL_C"/>
</dbReference>
<comment type="caution">
    <text evidence="10">The sequence shown here is derived from an EMBL/GenBank/DDBJ whole genome shotgun (WGS) entry which is preliminary data.</text>
</comment>
<accession>A0AAD7QI49</accession>
<dbReference type="AlphaFoldDB" id="A0AAD7QI49"/>
<feature type="domain" description="Trichome birefringence-like N-terminal" evidence="9">
    <location>
        <begin position="43"/>
        <end position="95"/>
    </location>
</feature>
<evidence type="ECO:0000313" key="10">
    <source>
        <dbReference type="EMBL" id="KAJ7981887.1"/>
    </source>
</evidence>
<dbReference type="GO" id="GO:0016413">
    <property type="term" value="F:O-acetyltransferase activity"/>
    <property type="evidence" value="ECO:0007669"/>
    <property type="project" value="InterPro"/>
</dbReference>
<dbReference type="EMBL" id="JARAOO010000001">
    <property type="protein sequence ID" value="KAJ7981887.1"/>
    <property type="molecule type" value="Genomic_DNA"/>
</dbReference>
<reference evidence="10 11" key="1">
    <citation type="journal article" date="2023" name="Science">
        <title>Elucidation of the pathway for biosynthesis of saponin adjuvants from the soapbark tree.</title>
        <authorList>
            <person name="Reed J."/>
            <person name="Orme A."/>
            <person name="El-Demerdash A."/>
            <person name="Owen C."/>
            <person name="Martin L.B.B."/>
            <person name="Misra R.C."/>
            <person name="Kikuchi S."/>
            <person name="Rejzek M."/>
            <person name="Martin A.C."/>
            <person name="Harkess A."/>
            <person name="Leebens-Mack J."/>
            <person name="Louveau T."/>
            <person name="Stephenson M.J."/>
            <person name="Osbourn A."/>
        </authorList>
    </citation>
    <scope>NUCLEOTIDE SEQUENCE [LARGE SCALE GENOMIC DNA]</scope>
    <source>
        <strain evidence="10">S10</strain>
    </source>
</reference>
<dbReference type="PANTHER" id="PTHR32285">
    <property type="entry name" value="PROTEIN TRICHOME BIREFRINGENCE-LIKE 9-RELATED"/>
    <property type="match status" value="1"/>
</dbReference>
<dbReference type="PANTHER" id="PTHR32285:SF364">
    <property type="entry name" value="PROTEIN TRICHOME BIREFRINGENCE-LIKE 41 ISOFORM X1"/>
    <property type="match status" value="1"/>
</dbReference>
<keyword evidence="11" id="KW-1185">Reference proteome</keyword>
<dbReference type="Proteomes" id="UP001163823">
    <property type="component" value="Chromosome 1"/>
</dbReference>
<dbReference type="Pfam" id="PF13839">
    <property type="entry name" value="PC-Esterase"/>
    <property type="match status" value="1"/>
</dbReference>
<feature type="domain" description="Trichome birefringence-like C-terminal" evidence="8">
    <location>
        <begin position="96"/>
        <end position="360"/>
    </location>
</feature>
<dbReference type="GO" id="GO:0016020">
    <property type="term" value="C:membrane"/>
    <property type="evidence" value="ECO:0007669"/>
    <property type="project" value="UniProtKB-SubCell"/>
</dbReference>
<organism evidence="10 11">
    <name type="scientific">Quillaja saponaria</name>
    <name type="common">Soap bark tree</name>
    <dbReference type="NCBI Taxonomy" id="32244"/>
    <lineage>
        <taxon>Eukaryota</taxon>
        <taxon>Viridiplantae</taxon>
        <taxon>Streptophyta</taxon>
        <taxon>Embryophyta</taxon>
        <taxon>Tracheophyta</taxon>
        <taxon>Spermatophyta</taxon>
        <taxon>Magnoliopsida</taxon>
        <taxon>eudicotyledons</taxon>
        <taxon>Gunneridae</taxon>
        <taxon>Pentapetalae</taxon>
        <taxon>rosids</taxon>
        <taxon>fabids</taxon>
        <taxon>Fabales</taxon>
        <taxon>Quillajaceae</taxon>
        <taxon>Quillaja</taxon>
    </lineage>
</organism>
<evidence type="ECO:0000259" key="9">
    <source>
        <dbReference type="Pfam" id="PF14416"/>
    </source>
</evidence>
<proteinExistence type="inferred from homology"/>
<evidence type="ECO:0000256" key="3">
    <source>
        <dbReference type="ARBA" id="ARBA00022692"/>
    </source>
</evidence>
<comment type="similarity">
    <text evidence="2">Belongs to the PC-esterase family. TBL subfamily.</text>
</comment>
<evidence type="ECO:0000256" key="4">
    <source>
        <dbReference type="ARBA" id="ARBA00022968"/>
    </source>
</evidence>
<dbReference type="Pfam" id="PF14416">
    <property type="entry name" value="PMR5N"/>
    <property type="match status" value="1"/>
</dbReference>
<gene>
    <name evidence="10" type="ORF">O6P43_001090</name>
</gene>
<keyword evidence="3" id="KW-0812">Transmembrane</keyword>
<keyword evidence="7" id="KW-0732">Signal</keyword>
<sequence length="366" mass="42315">MGFGLLCFSSLSTFLLLSLSSWLHPVSGEGHHNVTENEKRAGSCNIFKGSWVFDESYPLYNSASCPFIDKGFDCQKNGRPDKMYLKYRWKPSHCDIPRFSSQDFLKKFRGKRILFVGDSLSRNQWQSLTCMIHSAVPEATYNLVRSGSLSVFTFPEYGLSIGYQRNRFLVDLKRQKKGLVLKLDSIKGQGDWKSIDMLIFNTYHWWNHKGKFQMWDYLQFRNKTFRDMDRLKAFKIALKTWSRWVDSNINPSKTKVIFQGISPIHVNGSEWNQPKGITCFRQSKPMEGSTYPRGTLTAVKTVKNVLHQMSKPVYLLDITLLSHLRVDGHPSIYTDNHLGKDCSHWCLAGVPDTWNQLLYAALVQKR</sequence>
<keyword evidence="6" id="KW-0472">Membrane</keyword>
<evidence type="ECO:0000256" key="5">
    <source>
        <dbReference type="ARBA" id="ARBA00022989"/>
    </source>
</evidence>
<name>A0AAD7QI49_QUISA</name>
<evidence type="ECO:0000256" key="6">
    <source>
        <dbReference type="ARBA" id="ARBA00023136"/>
    </source>
</evidence>
<keyword evidence="4" id="KW-0735">Signal-anchor</keyword>
<feature type="signal peptide" evidence="7">
    <location>
        <begin position="1"/>
        <end position="28"/>
    </location>
</feature>
<dbReference type="GO" id="GO:0005794">
    <property type="term" value="C:Golgi apparatus"/>
    <property type="evidence" value="ECO:0007669"/>
    <property type="project" value="TreeGrafter"/>
</dbReference>
<comment type="subcellular location">
    <subcellularLocation>
        <location evidence="1">Membrane</location>
        <topology evidence="1">Single-pass membrane protein</topology>
    </subcellularLocation>
</comment>
<dbReference type="InterPro" id="IPR025846">
    <property type="entry name" value="TBL_N"/>
</dbReference>
<evidence type="ECO:0000313" key="11">
    <source>
        <dbReference type="Proteomes" id="UP001163823"/>
    </source>
</evidence>